<accession>A0A4Y4G262</accession>
<evidence type="ECO:0000313" key="4">
    <source>
        <dbReference type="EMBL" id="SCC07270.1"/>
    </source>
</evidence>
<dbReference type="GO" id="GO:0072527">
    <property type="term" value="P:pyrimidine-containing compound metabolic process"/>
    <property type="evidence" value="ECO:0007669"/>
    <property type="project" value="UniProtKB-ARBA"/>
</dbReference>
<organism evidence="3 6">
    <name type="scientific">Weissella hellenica</name>
    <dbReference type="NCBI Taxonomy" id="46256"/>
    <lineage>
        <taxon>Bacteria</taxon>
        <taxon>Bacillati</taxon>
        <taxon>Bacillota</taxon>
        <taxon>Bacilli</taxon>
        <taxon>Lactobacillales</taxon>
        <taxon>Lactobacillaceae</taxon>
        <taxon>Weissella</taxon>
    </lineage>
</organism>
<dbReference type="GO" id="GO:0008270">
    <property type="term" value="F:zinc ion binding"/>
    <property type="evidence" value="ECO:0007669"/>
    <property type="project" value="TreeGrafter"/>
</dbReference>
<dbReference type="EMBL" id="FMAW01000014">
    <property type="protein sequence ID" value="SCC07270.1"/>
    <property type="molecule type" value="Genomic_DNA"/>
</dbReference>
<proteinExistence type="inferred from homology"/>
<dbReference type="PROSITE" id="PS51747">
    <property type="entry name" value="CYT_DCMP_DEAMINASES_2"/>
    <property type="match status" value="1"/>
</dbReference>
<dbReference type="SUPFAM" id="SSF53927">
    <property type="entry name" value="Cytidine deaminase-like"/>
    <property type="match status" value="1"/>
</dbReference>
<comment type="similarity">
    <text evidence="1">Belongs to the cytidine and deoxycytidylate deaminase family.</text>
</comment>
<dbReference type="GO" id="GO:0004126">
    <property type="term" value="F:cytidine deaminase activity"/>
    <property type="evidence" value="ECO:0007669"/>
    <property type="project" value="TreeGrafter"/>
</dbReference>
<dbReference type="CDD" id="cd01283">
    <property type="entry name" value="cytidine_deaminase"/>
    <property type="match status" value="1"/>
</dbReference>
<evidence type="ECO:0000259" key="2">
    <source>
        <dbReference type="PROSITE" id="PS51747"/>
    </source>
</evidence>
<name>A0A4Y4G262_WEIHE</name>
<reference evidence="3 6" key="2">
    <citation type="submission" date="2020-04" db="EMBL/GenBank/DDBJ databases">
        <title>MicrobeNet Type strains.</title>
        <authorList>
            <person name="Nicholson A.C."/>
        </authorList>
    </citation>
    <scope>NUCLEOTIDE SEQUENCE [LARGE SCALE GENOMIC DNA]</scope>
    <source>
        <strain evidence="3 6">CCUG 33494</strain>
    </source>
</reference>
<dbReference type="PANTHER" id="PTHR11644:SF2">
    <property type="entry name" value="CYTIDINE DEAMINASE"/>
    <property type="match status" value="1"/>
</dbReference>
<feature type="domain" description="CMP/dCMP-type deaminase" evidence="2">
    <location>
        <begin position="1"/>
        <end position="136"/>
    </location>
</feature>
<dbReference type="GO" id="GO:0055086">
    <property type="term" value="P:nucleobase-containing small molecule metabolic process"/>
    <property type="evidence" value="ECO:0007669"/>
    <property type="project" value="UniProtKB-ARBA"/>
</dbReference>
<dbReference type="EMBL" id="JAAXPM010000011">
    <property type="protein sequence ID" value="NKY67410.1"/>
    <property type="molecule type" value="Genomic_DNA"/>
</dbReference>
<dbReference type="InterPro" id="IPR050202">
    <property type="entry name" value="Cyt/Deoxycyt_deaminase"/>
</dbReference>
<dbReference type="GO" id="GO:0005829">
    <property type="term" value="C:cytosol"/>
    <property type="evidence" value="ECO:0007669"/>
    <property type="project" value="TreeGrafter"/>
</dbReference>
<dbReference type="InterPro" id="IPR002125">
    <property type="entry name" value="CMP_dCMP_dom"/>
</dbReference>
<protein>
    <submittedName>
        <fullName evidence="3">Cytidine deaminase</fullName>
    </submittedName>
</protein>
<comment type="caution">
    <text evidence="3">The sequence shown here is derived from an EMBL/GenBank/DDBJ whole genome shotgun (WGS) entry which is preliminary data.</text>
</comment>
<evidence type="ECO:0000313" key="6">
    <source>
        <dbReference type="Proteomes" id="UP000585749"/>
    </source>
</evidence>
<dbReference type="Proteomes" id="UP000585749">
    <property type="component" value="Unassembled WGS sequence"/>
</dbReference>
<sequence>MNIWQQLYEKAKVQYDPKDVTPFIYAHNVVCALEAENGQIYTGFCVESCSGVCNLCAERVAALNMYVNSGQTHIKRMIAFRDAAPSGGGSGMPCGACQDFLLQLDQKNKTTEIMIDYSKEETTTLGELMPNWWGNERYEESNVK</sequence>
<dbReference type="Gene3D" id="3.40.140.10">
    <property type="entry name" value="Cytidine Deaminase, domain 2"/>
    <property type="match status" value="1"/>
</dbReference>
<gene>
    <name evidence="4" type="ORF">GA0061075_11417</name>
    <name evidence="3" type="ORF">HF960_06995</name>
</gene>
<evidence type="ECO:0000313" key="3">
    <source>
        <dbReference type="EMBL" id="NKY67410.1"/>
    </source>
</evidence>
<dbReference type="RefSeq" id="WP_074427859.1">
    <property type="nucleotide sequence ID" value="NZ_BJEG01000012.1"/>
</dbReference>
<keyword evidence="5" id="KW-1185">Reference proteome</keyword>
<dbReference type="OrthoDB" id="9799092at2"/>
<evidence type="ECO:0000256" key="1">
    <source>
        <dbReference type="ARBA" id="ARBA00006576"/>
    </source>
</evidence>
<dbReference type="InterPro" id="IPR016193">
    <property type="entry name" value="Cytidine_deaminase-like"/>
</dbReference>
<dbReference type="Proteomes" id="UP000182448">
    <property type="component" value="Unassembled WGS sequence"/>
</dbReference>
<dbReference type="AlphaFoldDB" id="A0A4Y4G262"/>
<dbReference type="PANTHER" id="PTHR11644">
    <property type="entry name" value="CYTIDINE DEAMINASE"/>
    <property type="match status" value="1"/>
</dbReference>
<evidence type="ECO:0000313" key="5">
    <source>
        <dbReference type="Proteomes" id="UP000182448"/>
    </source>
</evidence>
<reference evidence="4 5" key="1">
    <citation type="submission" date="2016-08" db="EMBL/GenBank/DDBJ databases">
        <authorList>
            <person name="Varghese N."/>
            <person name="Submissions Spin"/>
        </authorList>
    </citation>
    <scope>NUCLEOTIDE SEQUENCE [LARGE SCALE GENOMIC DNA]</scope>
    <source>
        <strain evidence="4 5">R-53116</strain>
    </source>
</reference>